<feature type="region of interest" description="Disordered" evidence="3">
    <location>
        <begin position="351"/>
        <end position="506"/>
    </location>
</feature>
<dbReference type="SUPFAM" id="SSF54791">
    <property type="entry name" value="Eukaryotic type KH-domain (KH-domain type I)"/>
    <property type="match status" value="2"/>
</dbReference>
<dbReference type="InterPro" id="IPR036612">
    <property type="entry name" value="KH_dom_type_1_sf"/>
</dbReference>
<evidence type="ECO:0000256" key="3">
    <source>
        <dbReference type="SAM" id="MobiDB-lite"/>
    </source>
</evidence>
<keyword evidence="1" id="KW-0677">Repeat</keyword>
<feature type="domain" description="K Homology" evidence="4">
    <location>
        <begin position="78"/>
        <end position="151"/>
    </location>
</feature>
<feature type="region of interest" description="Disordered" evidence="3">
    <location>
        <begin position="1"/>
        <end position="73"/>
    </location>
</feature>
<protein>
    <recommendedName>
        <fullName evidence="4">K Homology domain-containing protein</fullName>
    </recommendedName>
</protein>
<comment type="caution">
    <text evidence="5">The sequence shown here is derived from an EMBL/GenBank/DDBJ whole genome shotgun (WGS) entry which is preliminary data.</text>
</comment>
<dbReference type="EMBL" id="BPVZ01000124">
    <property type="protein sequence ID" value="GKV37804.1"/>
    <property type="molecule type" value="Genomic_DNA"/>
</dbReference>
<dbReference type="CDD" id="cd22459">
    <property type="entry name" value="KH-I_PEPPER_rpt1_like"/>
    <property type="match status" value="1"/>
</dbReference>
<evidence type="ECO:0000313" key="5">
    <source>
        <dbReference type="EMBL" id="GKV37804.1"/>
    </source>
</evidence>
<reference evidence="5 6" key="1">
    <citation type="journal article" date="2021" name="Commun. Biol.">
        <title>The genome of Shorea leprosula (Dipterocarpaceae) highlights the ecological relevance of drought in aseasonal tropical rainforests.</title>
        <authorList>
            <person name="Ng K.K.S."/>
            <person name="Kobayashi M.J."/>
            <person name="Fawcett J.A."/>
            <person name="Hatakeyama M."/>
            <person name="Paape T."/>
            <person name="Ng C.H."/>
            <person name="Ang C.C."/>
            <person name="Tnah L.H."/>
            <person name="Lee C.T."/>
            <person name="Nishiyama T."/>
            <person name="Sese J."/>
            <person name="O'Brien M.J."/>
            <person name="Copetti D."/>
            <person name="Mohd Noor M.I."/>
            <person name="Ong R.C."/>
            <person name="Putra M."/>
            <person name="Sireger I.Z."/>
            <person name="Indrioko S."/>
            <person name="Kosugi Y."/>
            <person name="Izuno A."/>
            <person name="Isagi Y."/>
            <person name="Lee S.L."/>
            <person name="Shimizu K.K."/>
        </authorList>
    </citation>
    <scope>NUCLEOTIDE SEQUENCE [LARGE SCALE GENOMIC DNA]</scope>
    <source>
        <strain evidence="5">214</strain>
    </source>
</reference>
<feature type="compositionally biased region" description="Basic and acidic residues" evidence="3">
    <location>
        <begin position="61"/>
        <end position="71"/>
    </location>
</feature>
<feature type="compositionally biased region" description="Basic residues" evidence="3">
    <location>
        <begin position="402"/>
        <end position="424"/>
    </location>
</feature>
<dbReference type="Pfam" id="PF00013">
    <property type="entry name" value="KH_1"/>
    <property type="match status" value="2"/>
</dbReference>
<evidence type="ECO:0000313" key="6">
    <source>
        <dbReference type="Proteomes" id="UP001054252"/>
    </source>
</evidence>
<dbReference type="CDD" id="cd22460">
    <property type="entry name" value="KH-I_PEPPER_rpt2_like"/>
    <property type="match status" value="1"/>
</dbReference>
<name>A0AAV5LK89_9ROSI</name>
<feature type="compositionally biased region" description="Basic and acidic residues" evidence="3">
    <location>
        <begin position="364"/>
        <end position="401"/>
    </location>
</feature>
<feature type="domain" description="K Homology" evidence="4">
    <location>
        <begin position="172"/>
        <end position="247"/>
    </location>
</feature>
<dbReference type="Proteomes" id="UP001054252">
    <property type="component" value="Unassembled WGS sequence"/>
</dbReference>
<dbReference type="SMART" id="SM00322">
    <property type="entry name" value="KH"/>
    <property type="match status" value="2"/>
</dbReference>
<evidence type="ECO:0000259" key="4">
    <source>
        <dbReference type="SMART" id="SM00322"/>
    </source>
</evidence>
<dbReference type="InterPro" id="IPR004088">
    <property type="entry name" value="KH_dom_type_1"/>
</dbReference>
<dbReference type="Gene3D" id="3.30.310.210">
    <property type="match status" value="1"/>
</dbReference>
<organism evidence="5 6">
    <name type="scientific">Rubroshorea leprosula</name>
    <dbReference type="NCBI Taxonomy" id="152421"/>
    <lineage>
        <taxon>Eukaryota</taxon>
        <taxon>Viridiplantae</taxon>
        <taxon>Streptophyta</taxon>
        <taxon>Embryophyta</taxon>
        <taxon>Tracheophyta</taxon>
        <taxon>Spermatophyta</taxon>
        <taxon>Magnoliopsida</taxon>
        <taxon>eudicotyledons</taxon>
        <taxon>Gunneridae</taxon>
        <taxon>Pentapetalae</taxon>
        <taxon>rosids</taxon>
        <taxon>malvids</taxon>
        <taxon>Malvales</taxon>
        <taxon>Dipterocarpaceae</taxon>
        <taxon>Rubroshorea</taxon>
    </lineage>
</organism>
<sequence>MASNDGAPAANTVNAEPPASSIPPKSLTPAEATLNTEPQEAEAQVADELKENQESEEEGGEAEKKSADAAEKWPGWPGHNVFRLIVPASKVGSIIGRKGELVKKMCDETRARIRILDAPVGTPDRIVLISGKEEPEAQLPPAIDAAVRVFKRVSGLSTLDGDTTVPPAAGTTFCSIKLMVASAQAINLIGKQGSIIKSIQESTGAALRILSEEELPSYATSDERLVDIRGEAMKVLKALEAVLGQLRKFLVDHTVVPIFEKTYAAQISQERTAPADTWVDRTQPSLHSAPAQQAGIASDYSLSLKWDPLFERETHLEPKITQSGLSLFGDRALGVSHSTGLSRAAAPIVTQSADPAMGHPSIYSREDGVKSPEHRGRDPDRRWPDLDNQRSPTPERVEGHRTCKNKLYKNTKQHKQPKNTKKPKGVIGKGPRNRQTSNGHRRKPNNPEGSSEEGAQAGSTQPLKHQNLGSSKASNQNKRSAGEKVEAREKGEKRGGGGKRVPKVVD</sequence>
<feature type="compositionally biased region" description="Polar residues" evidence="3">
    <location>
        <begin position="457"/>
        <end position="479"/>
    </location>
</feature>
<dbReference type="AlphaFoldDB" id="A0AAV5LK89"/>
<dbReference type="PROSITE" id="PS50084">
    <property type="entry name" value="KH_TYPE_1"/>
    <property type="match status" value="2"/>
</dbReference>
<dbReference type="InterPro" id="IPR004087">
    <property type="entry name" value="KH_dom"/>
</dbReference>
<evidence type="ECO:0000256" key="1">
    <source>
        <dbReference type="ARBA" id="ARBA00022737"/>
    </source>
</evidence>
<dbReference type="GO" id="GO:0003723">
    <property type="term" value="F:RNA binding"/>
    <property type="evidence" value="ECO:0007669"/>
    <property type="project" value="UniProtKB-UniRule"/>
</dbReference>
<gene>
    <name evidence="5" type="ORF">SLEP1_g45787</name>
</gene>
<keyword evidence="2" id="KW-0694">RNA-binding</keyword>
<keyword evidence="6" id="KW-1185">Reference proteome</keyword>
<dbReference type="PANTHER" id="PTHR10288">
    <property type="entry name" value="KH DOMAIN CONTAINING RNA BINDING PROTEIN"/>
    <property type="match status" value="1"/>
</dbReference>
<proteinExistence type="predicted"/>
<feature type="compositionally biased region" description="Basic and acidic residues" evidence="3">
    <location>
        <begin position="480"/>
        <end position="495"/>
    </location>
</feature>
<evidence type="ECO:0000256" key="2">
    <source>
        <dbReference type="PROSITE-ProRule" id="PRU00117"/>
    </source>
</evidence>
<feature type="compositionally biased region" description="Basic residues" evidence="3">
    <location>
        <begin position="496"/>
        <end position="506"/>
    </location>
</feature>
<accession>A0AAV5LK89</accession>